<gene>
    <name evidence="9" type="ORF">GCM10007392_26220</name>
</gene>
<protein>
    <recommendedName>
        <fullName evidence="1">DNA (cytosine-5-)-methyltransferase</fullName>
        <ecNumber evidence="1">2.1.1.37</ecNumber>
    </recommendedName>
</protein>
<comment type="catalytic activity">
    <reaction evidence="6">
        <text>a 2'-deoxycytidine in DNA + S-adenosyl-L-methionine = a 5-methyl-2'-deoxycytidine in DNA + S-adenosyl-L-homocysteine + H(+)</text>
        <dbReference type="Rhea" id="RHEA:13681"/>
        <dbReference type="Rhea" id="RHEA-COMP:11369"/>
        <dbReference type="Rhea" id="RHEA-COMP:11370"/>
        <dbReference type="ChEBI" id="CHEBI:15378"/>
        <dbReference type="ChEBI" id="CHEBI:57856"/>
        <dbReference type="ChEBI" id="CHEBI:59789"/>
        <dbReference type="ChEBI" id="CHEBI:85452"/>
        <dbReference type="ChEBI" id="CHEBI:85454"/>
        <dbReference type="EC" id="2.1.1.37"/>
    </reaction>
</comment>
<dbReference type="NCBIfam" id="TIGR00675">
    <property type="entry name" value="dcm"/>
    <property type="match status" value="1"/>
</dbReference>
<feature type="active site" evidence="7">
    <location>
        <position position="80"/>
    </location>
</feature>
<name>A0A918KBB8_9GAMM</name>
<dbReference type="Pfam" id="PF00145">
    <property type="entry name" value="DNA_methylase"/>
    <property type="match status" value="1"/>
</dbReference>
<evidence type="ECO:0000256" key="8">
    <source>
        <dbReference type="RuleBase" id="RU000416"/>
    </source>
</evidence>
<comment type="caution">
    <text evidence="9">The sequence shown here is derived from an EMBL/GenBank/DDBJ whole genome shotgun (WGS) entry which is preliminary data.</text>
</comment>
<dbReference type="Gene3D" id="3.40.50.150">
    <property type="entry name" value="Vaccinia Virus protein VP39"/>
    <property type="match status" value="1"/>
</dbReference>
<evidence type="ECO:0000256" key="7">
    <source>
        <dbReference type="PROSITE-ProRule" id="PRU01016"/>
    </source>
</evidence>
<dbReference type="InterPro" id="IPR031303">
    <property type="entry name" value="C5_meth_CS"/>
</dbReference>
<dbReference type="Gene3D" id="3.90.120.10">
    <property type="entry name" value="DNA Methylase, subunit A, domain 2"/>
    <property type="match status" value="1"/>
</dbReference>
<dbReference type="GO" id="GO:0032259">
    <property type="term" value="P:methylation"/>
    <property type="evidence" value="ECO:0007669"/>
    <property type="project" value="UniProtKB-KW"/>
</dbReference>
<keyword evidence="3 7" id="KW-0808">Transferase</keyword>
<dbReference type="PRINTS" id="PR00105">
    <property type="entry name" value="C5METTRFRASE"/>
</dbReference>
<evidence type="ECO:0000256" key="5">
    <source>
        <dbReference type="ARBA" id="ARBA00022747"/>
    </source>
</evidence>
<keyword evidence="2 7" id="KW-0489">Methyltransferase</keyword>
<dbReference type="PANTHER" id="PTHR10629">
    <property type="entry name" value="CYTOSINE-SPECIFIC METHYLTRANSFERASE"/>
    <property type="match status" value="1"/>
</dbReference>
<evidence type="ECO:0000256" key="3">
    <source>
        <dbReference type="ARBA" id="ARBA00022679"/>
    </source>
</evidence>
<dbReference type="Proteomes" id="UP000626148">
    <property type="component" value="Unassembled WGS sequence"/>
</dbReference>
<reference evidence="9" key="1">
    <citation type="journal article" date="2014" name="Int. J. Syst. Evol. Microbiol.">
        <title>Complete genome sequence of Corynebacterium casei LMG S-19264T (=DSM 44701T), isolated from a smear-ripened cheese.</title>
        <authorList>
            <consortium name="US DOE Joint Genome Institute (JGI-PGF)"/>
            <person name="Walter F."/>
            <person name="Albersmeier A."/>
            <person name="Kalinowski J."/>
            <person name="Ruckert C."/>
        </authorList>
    </citation>
    <scope>NUCLEOTIDE SEQUENCE</scope>
    <source>
        <strain evidence="9">KCTC 22169</strain>
    </source>
</reference>
<organism evidence="9 10">
    <name type="scientific">Saccharospirillum salsuginis</name>
    <dbReference type="NCBI Taxonomy" id="418750"/>
    <lineage>
        <taxon>Bacteria</taxon>
        <taxon>Pseudomonadati</taxon>
        <taxon>Pseudomonadota</taxon>
        <taxon>Gammaproteobacteria</taxon>
        <taxon>Oceanospirillales</taxon>
        <taxon>Saccharospirillaceae</taxon>
        <taxon>Saccharospirillum</taxon>
    </lineage>
</organism>
<dbReference type="InterPro" id="IPR029063">
    <property type="entry name" value="SAM-dependent_MTases_sf"/>
</dbReference>
<dbReference type="GO" id="GO:0009307">
    <property type="term" value="P:DNA restriction-modification system"/>
    <property type="evidence" value="ECO:0007669"/>
    <property type="project" value="UniProtKB-KW"/>
</dbReference>
<evidence type="ECO:0000256" key="4">
    <source>
        <dbReference type="ARBA" id="ARBA00022691"/>
    </source>
</evidence>
<keyword evidence="4 7" id="KW-0949">S-adenosyl-L-methionine</keyword>
<dbReference type="RefSeq" id="WP_189609339.1">
    <property type="nucleotide sequence ID" value="NZ_BMXR01000006.1"/>
</dbReference>
<evidence type="ECO:0000313" key="10">
    <source>
        <dbReference type="Proteomes" id="UP000626148"/>
    </source>
</evidence>
<evidence type="ECO:0000256" key="1">
    <source>
        <dbReference type="ARBA" id="ARBA00011975"/>
    </source>
</evidence>
<dbReference type="EMBL" id="BMXR01000006">
    <property type="protein sequence ID" value="GGX57410.1"/>
    <property type="molecule type" value="Genomic_DNA"/>
</dbReference>
<evidence type="ECO:0000256" key="6">
    <source>
        <dbReference type="ARBA" id="ARBA00047422"/>
    </source>
</evidence>
<comment type="similarity">
    <text evidence="7 8">Belongs to the class I-like SAM-binding methyltransferase superfamily. C5-methyltransferase family.</text>
</comment>
<dbReference type="PANTHER" id="PTHR10629:SF52">
    <property type="entry name" value="DNA (CYTOSINE-5)-METHYLTRANSFERASE 1"/>
    <property type="match status" value="1"/>
</dbReference>
<dbReference type="AlphaFoldDB" id="A0A918KBB8"/>
<dbReference type="InterPro" id="IPR050390">
    <property type="entry name" value="C5-Methyltransferase"/>
</dbReference>
<dbReference type="GO" id="GO:0003886">
    <property type="term" value="F:DNA (cytosine-5-)-methyltransferase activity"/>
    <property type="evidence" value="ECO:0007669"/>
    <property type="project" value="UniProtKB-EC"/>
</dbReference>
<dbReference type="SUPFAM" id="SSF53335">
    <property type="entry name" value="S-adenosyl-L-methionine-dependent methyltransferases"/>
    <property type="match status" value="1"/>
</dbReference>
<accession>A0A918KBB8</accession>
<evidence type="ECO:0000313" key="9">
    <source>
        <dbReference type="EMBL" id="GGX57410.1"/>
    </source>
</evidence>
<evidence type="ECO:0000256" key="2">
    <source>
        <dbReference type="ARBA" id="ARBA00022603"/>
    </source>
</evidence>
<dbReference type="PROSITE" id="PS00095">
    <property type="entry name" value="C5_MTASE_2"/>
    <property type="match status" value="1"/>
</dbReference>
<reference evidence="9" key="2">
    <citation type="submission" date="2020-09" db="EMBL/GenBank/DDBJ databases">
        <authorList>
            <person name="Sun Q."/>
            <person name="Kim S."/>
        </authorList>
    </citation>
    <scope>NUCLEOTIDE SEQUENCE</scope>
    <source>
        <strain evidence="9">KCTC 22169</strain>
    </source>
</reference>
<keyword evidence="10" id="KW-1185">Reference proteome</keyword>
<dbReference type="PROSITE" id="PS51679">
    <property type="entry name" value="SAM_MT_C5"/>
    <property type="match status" value="1"/>
</dbReference>
<sequence>MKHQIIDLCSGCGGFSLGAEKAGFQVKISVDVDKTLHSSFNLNFPSANTLNADIGSFTKARWNSITNGERPTGVIGGPPCQGFSRIGKREIGDPRNAVVGMFFKNINILKPKFFVMENVEGILDERNRKILFDSIESVSKKYIIVGPLVVNARDYGAATNRKRVIVIGIDPNEMDLINENEIINTSTLKYCSVSDAISDLPSPTFSNETINNFRWSKYHRNYTALSKYVKKINLLPNTSLGWDFALSQISNGYISGNSATKHTKEVVQRFKYVAPGKSDTVSRFPRLEWNGQCPALRAGTGKEKGSFQSMRPIHPSEPRVITVREAARLQGFPDWFVFHNTIWHSFRMIGNSVSPLMAENILRIIYKKLSIN</sequence>
<dbReference type="InterPro" id="IPR001525">
    <property type="entry name" value="C5_MeTfrase"/>
</dbReference>
<dbReference type="EC" id="2.1.1.37" evidence="1"/>
<proteinExistence type="inferred from homology"/>
<keyword evidence="5" id="KW-0680">Restriction system</keyword>